<keyword evidence="1" id="KW-0175">Coiled coil</keyword>
<accession>A0ABT7YR62</accession>
<reference evidence="2" key="1">
    <citation type="submission" date="2023-06" db="EMBL/GenBank/DDBJ databases">
        <title>Gycomyces niveus sp.nov., a novel actinomycete isolated from soil in Shouguang.</title>
        <authorList>
            <person name="Yang X."/>
            <person name="Zhao J."/>
        </authorList>
    </citation>
    <scope>NUCLEOTIDE SEQUENCE</scope>
    <source>
        <strain evidence="2">NEAU C2</strain>
    </source>
</reference>
<evidence type="ECO:0000313" key="2">
    <source>
        <dbReference type="EMBL" id="MDN3241132.1"/>
    </source>
</evidence>
<feature type="coiled-coil region" evidence="1">
    <location>
        <begin position="93"/>
        <end position="120"/>
    </location>
</feature>
<organism evidence="2 3">
    <name type="scientific">Glycomyces tritici</name>
    <dbReference type="NCBI Taxonomy" id="2665176"/>
    <lineage>
        <taxon>Bacteria</taxon>
        <taxon>Bacillati</taxon>
        <taxon>Actinomycetota</taxon>
        <taxon>Actinomycetes</taxon>
        <taxon>Glycomycetales</taxon>
        <taxon>Glycomycetaceae</taxon>
        <taxon>Glycomyces</taxon>
    </lineage>
</organism>
<dbReference type="EMBL" id="JAUEMJ010000004">
    <property type="protein sequence ID" value="MDN3241132.1"/>
    <property type="molecule type" value="Genomic_DNA"/>
</dbReference>
<dbReference type="Gene3D" id="3.30.1310.10">
    <property type="entry name" value="Nucleoid-associated protein YbaB-like domain"/>
    <property type="match status" value="1"/>
</dbReference>
<proteinExistence type="predicted"/>
<evidence type="ECO:0008006" key="4">
    <source>
        <dbReference type="Google" id="ProtNLM"/>
    </source>
</evidence>
<protein>
    <recommendedName>
        <fullName evidence="4">YbaB/EbfC family DNA-binding protein</fullName>
    </recommendedName>
</protein>
<dbReference type="RefSeq" id="WP_289958047.1">
    <property type="nucleotide sequence ID" value="NZ_JAUEMJ010000004.1"/>
</dbReference>
<dbReference type="Proteomes" id="UP001171902">
    <property type="component" value="Unassembled WGS sequence"/>
</dbReference>
<sequence>MAQEASSGSPFADVLKETLALSKQVQASQNADPAEGEQVVERADGLIKVTASANGEIRIALNPLAMRIGSEQLAEELSGAVNESLAALNEARLAAQNLDLDAINQQVEALQEQASAQLNNFMDGILRAHQAAGETGPDKTKE</sequence>
<evidence type="ECO:0000313" key="3">
    <source>
        <dbReference type="Proteomes" id="UP001171902"/>
    </source>
</evidence>
<keyword evidence="3" id="KW-1185">Reference proteome</keyword>
<dbReference type="InterPro" id="IPR036894">
    <property type="entry name" value="YbaB-like_sf"/>
</dbReference>
<comment type="caution">
    <text evidence="2">The sequence shown here is derived from an EMBL/GenBank/DDBJ whole genome shotgun (WGS) entry which is preliminary data.</text>
</comment>
<name>A0ABT7YR62_9ACTN</name>
<evidence type="ECO:0000256" key="1">
    <source>
        <dbReference type="SAM" id="Coils"/>
    </source>
</evidence>
<gene>
    <name evidence="2" type="ORF">QWI33_15480</name>
</gene>